<name>A0A6S7IVY9_PARCT</name>
<proteinExistence type="predicted"/>
<sequence>LPQLGEATTDFKQDAYKTTHFKKSVYEIDLYDKIIDLYIQADTRDYHEVYRSREL</sequence>
<reference evidence="1" key="1">
    <citation type="submission" date="2020-04" db="EMBL/GenBank/DDBJ databases">
        <authorList>
            <person name="Alioto T."/>
            <person name="Alioto T."/>
            <person name="Gomez Garrido J."/>
        </authorList>
    </citation>
    <scope>NUCLEOTIDE SEQUENCE</scope>
    <source>
        <strain evidence="1">A484AB</strain>
    </source>
</reference>
<organism evidence="1 2">
    <name type="scientific">Paramuricea clavata</name>
    <name type="common">Red gorgonian</name>
    <name type="synonym">Violescent sea-whip</name>
    <dbReference type="NCBI Taxonomy" id="317549"/>
    <lineage>
        <taxon>Eukaryota</taxon>
        <taxon>Metazoa</taxon>
        <taxon>Cnidaria</taxon>
        <taxon>Anthozoa</taxon>
        <taxon>Octocorallia</taxon>
        <taxon>Malacalcyonacea</taxon>
        <taxon>Plexauridae</taxon>
        <taxon>Paramuricea</taxon>
    </lineage>
</organism>
<comment type="caution">
    <text evidence="1">The sequence shown here is derived from an EMBL/GenBank/DDBJ whole genome shotgun (WGS) entry which is preliminary data.</text>
</comment>
<gene>
    <name evidence="1" type="ORF">PACLA_8A001379</name>
</gene>
<dbReference type="EMBL" id="CACRXK020006523">
    <property type="protein sequence ID" value="CAB4009641.1"/>
    <property type="molecule type" value="Genomic_DNA"/>
</dbReference>
<keyword evidence="2" id="KW-1185">Reference proteome</keyword>
<accession>A0A6S7IVY9</accession>
<dbReference type="Proteomes" id="UP001152795">
    <property type="component" value="Unassembled WGS sequence"/>
</dbReference>
<protein>
    <submittedName>
        <fullName evidence="1">Uncharacterized protein</fullName>
    </submittedName>
</protein>
<feature type="non-terminal residue" evidence="1">
    <location>
        <position position="55"/>
    </location>
</feature>
<evidence type="ECO:0000313" key="2">
    <source>
        <dbReference type="Proteomes" id="UP001152795"/>
    </source>
</evidence>
<evidence type="ECO:0000313" key="1">
    <source>
        <dbReference type="EMBL" id="CAB4009641.1"/>
    </source>
</evidence>
<dbReference type="AlphaFoldDB" id="A0A6S7IVY9"/>